<reference evidence="1 2" key="1">
    <citation type="journal article" date="2016" name="Front. Microbiol.">
        <title>Comprehensive Phylogenetic Analysis of Bovine Non-aureus Staphylococci Species Based on Whole-Genome Sequencing.</title>
        <authorList>
            <person name="Naushad S."/>
            <person name="Barkema H.W."/>
            <person name="Luby C."/>
            <person name="Condas L.A."/>
            <person name="Nobrega D.B."/>
            <person name="Carson D.A."/>
            <person name="De Buck J."/>
        </authorList>
    </citation>
    <scope>NUCLEOTIDE SEQUENCE [LARGE SCALE GENOMIC DNA]</scope>
    <source>
        <strain evidence="1 2">SNUC 4337</strain>
    </source>
</reference>
<name>A0A2T4S719_9STAP</name>
<evidence type="ECO:0000313" key="1">
    <source>
        <dbReference type="EMBL" id="PTK55180.1"/>
    </source>
</evidence>
<sequence>LGTAVFAKYMQEGKVIEHDRRDND</sequence>
<evidence type="ECO:0000313" key="2">
    <source>
        <dbReference type="Proteomes" id="UP000240400"/>
    </source>
</evidence>
<gene>
    <name evidence="1" type="ORF">BUZ61_13660</name>
</gene>
<accession>A0A2T4S719</accession>
<proteinExistence type="predicted"/>
<dbReference type="AlphaFoldDB" id="A0A2T4S719"/>
<feature type="non-terminal residue" evidence="1">
    <location>
        <position position="1"/>
    </location>
</feature>
<comment type="caution">
    <text evidence="1">The sequence shown here is derived from an EMBL/GenBank/DDBJ whole genome shotgun (WGS) entry which is preliminary data.</text>
</comment>
<dbReference type="Proteomes" id="UP000240400">
    <property type="component" value="Unassembled WGS sequence"/>
</dbReference>
<organism evidence="1 2">
    <name type="scientific">Staphylococcus nepalensis</name>
    <dbReference type="NCBI Taxonomy" id="214473"/>
    <lineage>
        <taxon>Bacteria</taxon>
        <taxon>Bacillati</taxon>
        <taxon>Bacillota</taxon>
        <taxon>Bacilli</taxon>
        <taxon>Bacillales</taxon>
        <taxon>Staphylococcaceae</taxon>
        <taxon>Staphylococcus</taxon>
    </lineage>
</organism>
<dbReference type="EMBL" id="PZHR01000206">
    <property type="protein sequence ID" value="PTK55180.1"/>
    <property type="molecule type" value="Genomic_DNA"/>
</dbReference>
<protein>
    <submittedName>
        <fullName evidence="1">Na(+)/H(+) antiporter subunit F</fullName>
    </submittedName>
</protein>